<evidence type="ECO:0000313" key="3">
    <source>
        <dbReference type="EMBL" id="MCW1913816.1"/>
    </source>
</evidence>
<evidence type="ECO:0000313" key="4">
    <source>
        <dbReference type="Proteomes" id="UP001165653"/>
    </source>
</evidence>
<dbReference type="Gene3D" id="3.60.10.10">
    <property type="entry name" value="Endonuclease/exonuclease/phosphatase"/>
    <property type="match status" value="1"/>
</dbReference>
<proteinExistence type="predicted"/>
<dbReference type="Proteomes" id="UP001165653">
    <property type="component" value="Unassembled WGS sequence"/>
</dbReference>
<dbReference type="Pfam" id="PF03372">
    <property type="entry name" value="Exo_endo_phos"/>
    <property type="match status" value="1"/>
</dbReference>
<feature type="signal peptide" evidence="1">
    <location>
        <begin position="1"/>
        <end position="22"/>
    </location>
</feature>
<dbReference type="GO" id="GO:0004519">
    <property type="term" value="F:endonuclease activity"/>
    <property type="evidence" value="ECO:0007669"/>
    <property type="project" value="UniProtKB-KW"/>
</dbReference>
<protein>
    <submittedName>
        <fullName evidence="3">Endonuclease/exonuclease/phosphatase family protein</fullName>
    </submittedName>
</protein>
<keyword evidence="1" id="KW-0732">Signal</keyword>
<dbReference type="RefSeq" id="WP_264513318.1">
    <property type="nucleotide sequence ID" value="NZ_JAPDDR010000004.1"/>
</dbReference>
<dbReference type="EMBL" id="JAPDDR010000004">
    <property type="protein sequence ID" value="MCW1913816.1"/>
    <property type="molecule type" value="Genomic_DNA"/>
</dbReference>
<evidence type="ECO:0000259" key="2">
    <source>
        <dbReference type="Pfam" id="PF03372"/>
    </source>
</evidence>
<dbReference type="SUPFAM" id="SSF56219">
    <property type="entry name" value="DNase I-like"/>
    <property type="match status" value="1"/>
</dbReference>
<dbReference type="PANTHER" id="PTHR14859">
    <property type="entry name" value="CALCOFLUOR WHITE HYPERSENSITIVE PROTEIN PRECURSOR"/>
    <property type="match status" value="1"/>
</dbReference>
<feature type="chain" id="PRO_5045681716" evidence="1">
    <location>
        <begin position="23"/>
        <end position="252"/>
    </location>
</feature>
<sequence length="252" mass="27642">MSFPRCLVLAVSLLSFAAPAHARELRVLCWNLHHGVGEDNKLDLERIAALIREQKPDLVALQEIDNRCRRSQSVDQAAELARLTGLHGAFGKAMDHDGGEYGQAILSKFPIGDTQVHRLPGDGEPRIAFEAEVKIEGKALRMITVHLDHQQDPRRLKQAEALAKALENHHEPMILAGDFNDIPGSAPLKAFAAPWTAVPKKEPAFTCPAPAPKVEIDHILLRGLDPKEPATVLPEAIASDHRPVFAVIKLPE</sequence>
<keyword evidence="3" id="KW-0255">Endonuclease</keyword>
<dbReference type="InterPro" id="IPR005135">
    <property type="entry name" value="Endo/exonuclease/phosphatase"/>
</dbReference>
<keyword evidence="3" id="KW-0540">Nuclease</keyword>
<dbReference type="InterPro" id="IPR051916">
    <property type="entry name" value="GPI-anchor_lipid_remodeler"/>
</dbReference>
<dbReference type="InterPro" id="IPR036691">
    <property type="entry name" value="Endo/exonu/phosph_ase_sf"/>
</dbReference>
<keyword evidence="4" id="KW-1185">Reference proteome</keyword>
<accession>A0ABT3G2V8</accession>
<gene>
    <name evidence="3" type="ORF">OJ996_09530</name>
</gene>
<organism evidence="3 4">
    <name type="scientific">Luteolibacter rhizosphaerae</name>
    <dbReference type="NCBI Taxonomy" id="2989719"/>
    <lineage>
        <taxon>Bacteria</taxon>
        <taxon>Pseudomonadati</taxon>
        <taxon>Verrucomicrobiota</taxon>
        <taxon>Verrucomicrobiia</taxon>
        <taxon>Verrucomicrobiales</taxon>
        <taxon>Verrucomicrobiaceae</taxon>
        <taxon>Luteolibacter</taxon>
    </lineage>
</organism>
<comment type="caution">
    <text evidence="3">The sequence shown here is derived from an EMBL/GenBank/DDBJ whole genome shotgun (WGS) entry which is preliminary data.</text>
</comment>
<feature type="domain" description="Endonuclease/exonuclease/phosphatase" evidence="2">
    <location>
        <begin position="30"/>
        <end position="241"/>
    </location>
</feature>
<keyword evidence="3" id="KW-0378">Hydrolase</keyword>
<dbReference type="PANTHER" id="PTHR14859:SF15">
    <property type="entry name" value="ENDONUCLEASE_EXONUCLEASE_PHOSPHATASE DOMAIN-CONTAINING PROTEIN"/>
    <property type="match status" value="1"/>
</dbReference>
<reference evidence="3" key="1">
    <citation type="submission" date="2022-10" db="EMBL/GenBank/DDBJ databases">
        <title>Luteolibacter sp. GHJ8, whole genome shotgun sequencing project.</title>
        <authorList>
            <person name="Zhao G."/>
            <person name="Shen L."/>
        </authorList>
    </citation>
    <scope>NUCLEOTIDE SEQUENCE</scope>
    <source>
        <strain evidence="3">GHJ8</strain>
    </source>
</reference>
<evidence type="ECO:0000256" key="1">
    <source>
        <dbReference type="SAM" id="SignalP"/>
    </source>
</evidence>
<name>A0ABT3G2V8_9BACT</name>